<gene>
    <name evidence="1" type="ORF">HY768_01955</name>
</gene>
<organism evidence="1 2">
    <name type="scientific">candidate division TA06 bacterium</name>
    <dbReference type="NCBI Taxonomy" id="2250710"/>
    <lineage>
        <taxon>Bacteria</taxon>
        <taxon>Bacteria division TA06</taxon>
    </lineage>
</organism>
<sequence>MKERFMPREARWQGRLFIFENVPRGVCTQCGEKVLKPDIAKAIDRTFHEQRMPKKPSKFPSIRFALTPHSGAYPALRLRRSAKFPAGRL</sequence>
<reference evidence="1" key="1">
    <citation type="submission" date="2020-07" db="EMBL/GenBank/DDBJ databases">
        <title>Huge and variable diversity of episymbiotic CPR bacteria and DPANN archaea in groundwater ecosystems.</title>
        <authorList>
            <person name="He C.Y."/>
            <person name="Keren R."/>
            <person name="Whittaker M."/>
            <person name="Farag I.F."/>
            <person name="Doudna J."/>
            <person name="Cate J.H.D."/>
            <person name="Banfield J.F."/>
        </authorList>
    </citation>
    <scope>NUCLEOTIDE SEQUENCE</scope>
    <source>
        <strain evidence="1">NC_groundwater_1520_Pr4_B-0.1um_53_5</strain>
    </source>
</reference>
<protein>
    <submittedName>
        <fullName evidence="1">YgiT-type zinc finger protein</fullName>
    </submittedName>
</protein>
<accession>A0A933I9T6</accession>
<dbReference type="InterPro" id="IPR022453">
    <property type="entry name" value="Znf_MqsA-type"/>
</dbReference>
<dbReference type="Gene3D" id="3.10.20.860">
    <property type="match status" value="1"/>
</dbReference>
<dbReference type="NCBIfam" id="TIGR03831">
    <property type="entry name" value="YgiT_finger"/>
    <property type="match status" value="1"/>
</dbReference>
<proteinExistence type="predicted"/>
<name>A0A933I9T6_UNCT6</name>
<evidence type="ECO:0000313" key="2">
    <source>
        <dbReference type="Proteomes" id="UP000736328"/>
    </source>
</evidence>
<comment type="caution">
    <text evidence="1">The sequence shown here is derived from an EMBL/GenBank/DDBJ whole genome shotgun (WGS) entry which is preliminary data.</text>
</comment>
<dbReference type="EMBL" id="JACQXR010000023">
    <property type="protein sequence ID" value="MBI4725983.1"/>
    <property type="molecule type" value="Genomic_DNA"/>
</dbReference>
<dbReference type="Proteomes" id="UP000736328">
    <property type="component" value="Unassembled WGS sequence"/>
</dbReference>
<evidence type="ECO:0000313" key="1">
    <source>
        <dbReference type="EMBL" id="MBI4725983.1"/>
    </source>
</evidence>
<dbReference type="AlphaFoldDB" id="A0A933I9T6"/>